<organism evidence="2 3">
    <name type="scientific">Lysinimonas soli</name>
    <dbReference type="NCBI Taxonomy" id="1074233"/>
    <lineage>
        <taxon>Bacteria</taxon>
        <taxon>Bacillati</taxon>
        <taxon>Actinomycetota</taxon>
        <taxon>Actinomycetes</taxon>
        <taxon>Micrococcales</taxon>
        <taxon>Microbacteriaceae</taxon>
        <taxon>Lysinimonas</taxon>
    </lineage>
</organism>
<accession>A0ABW0NUX0</accession>
<gene>
    <name evidence="2" type="ORF">ACFPJ4_13940</name>
</gene>
<feature type="transmembrane region" description="Helical" evidence="1">
    <location>
        <begin position="101"/>
        <end position="119"/>
    </location>
</feature>
<evidence type="ECO:0008006" key="4">
    <source>
        <dbReference type="Google" id="ProtNLM"/>
    </source>
</evidence>
<comment type="caution">
    <text evidence="2">The sequence shown here is derived from an EMBL/GenBank/DDBJ whole genome shotgun (WGS) entry which is preliminary data.</text>
</comment>
<keyword evidence="1" id="KW-0472">Membrane</keyword>
<sequence>MNSARRPGLLWVLIALLTLEFLALAALAVTLLVEVLVAPATSVASGIALTIVAFIAAAWLGAIVVGTLRGQAWIRAAAIVWQFLQVAVGVGALQGTVAQPGWGWPLIVVAAVVFLLLFAKPVVAVTSARRDTP</sequence>
<reference evidence="3" key="1">
    <citation type="journal article" date="2019" name="Int. J. Syst. Evol. Microbiol.">
        <title>The Global Catalogue of Microorganisms (GCM) 10K type strain sequencing project: providing services to taxonomists for standard genome sequencing and annotation.</title>
        <authorList>
            <consortium name="The Broad Institute Genomics Platform"/>
            <consortium name="The Broad Institute Genome Sequencing Center for Infectious Disease"/>
            <person name="Wu L."/>
            <person name="Ma J."/>
        </authorList>
    </citation>
    <scope>NUCLEOTIDE SEQUENCE [LARGE SCALE GENOMIC DNA]</scope>
    <source>
        <strain evidence="3">CGMCC 4.6997</strain>
    </source>
</reference>
<protein>
    <recommendedName>
        <fullName evidence="4">Histidine kinase</fullName>
    </recommendedName>
</protein>
<evidence type="ECO:0000256" key="1">
    <source>
        <dbReference type="SAM" id="Phobius"/>
    </source>
</evidence>
<keyword evidence="1" id="KW-0812">Transmembrane</keyword>
<dbReference type="Proteomes" id="UP001596039">
    <property type="component" value="Unassembled WGS sequence"/>
</dbReference>
<keyword evidence="3" id="KW-1185">Reference proteome</keyword>
<proteinExistence type="predicted"/>
<dbReference type="EMBL" id="JBHSMG010000004">
    <property type="protein sequence ID" value="MFC5503344.1"/>
    <property type="molecule type" value="Genomic_DNA"/>
</dbReference>
<evidence type="ECO:0000313" key="3">
    <source>
        <dbReference type="Proteomes" id="UP001596039"/>
    </source>
</evidence>
<dbReference type="RefSeq" id="WP_386741057.1">
    <property type="nucleotide sequence ID" value="NZ_JBHSMG010000004.1"/>
</dbReference>
<feature type="transmembrane region" description="Helical" evidence="1">
    <location>
        <begin position="72"/>
        <end position="95"/>
    </location>
</feature>
<keyword evidence="1" id="KW-1133">Transmembrane helix</keyword>
<evidence type="ECO:0000313" key="2">
    <source>
        <dbReference type="EMBL" id="MFC5503344.1"/>
    </source>
</evidence>
<name>A0ABW0NUX0_9MICO</name>
<feature type="transmembrane region" description="Helical" evidence="1">
    <location>
        <begin position="44"/>
        <end position="65"/>
    </location>
</feature>